<keyword evidence="1" id="KW-0732">Signal</keyword>
<gene>
    <name evidence="2" type="ORF">FVR03_18375</name>
</gene>
<dbReference type="EMBL" id="VRTY01000085">
    <property type="protein sequence ID" value="TXK33851.1"/>
    <property type="molecule type" value="Genomic_DNA"/>
</dbReference>
<accession>A0A5C8J989</accession>
<organism evidence="2 3">
    <name type="scientific">Pontibacter qinzhouensis</name>
    <dbReference type="NCBI Taxonomy" id="2603253"/>
    <lineage>
        <taxon>Bacteria</taxon>
        <taxon>Pseudomonadati</taxon>
        <taxon>Bacteroidota</taxon>
        <taxon>Cytophagia</taxon>
        <taxon>Cytophagales</taxon>
        <taxon>Hymenobacteraceae</taxon>
        <taxon>Pontibacter</taxon>
    </lineage>
</organism>
<sequence length="341" mass="37229">MNKLILACLAVLVLAASPVLAQQKPQFSQYTLNNYLANPAISGIEDYTDVKFGSRHQWSGLEGAPVTYYTTVHMPLNKDMTTNYGSRKFKDMPKESTTKRTNVYRRVKAHHGIGATAMTTKTGVLKRSSLSFSYAYHQPITRSIRLSAGVAPGLIQYSLDPSRIRAVNMNDPALNDGRANETKFDLNMGFWLYSQNFYVGVAGSQLLPSQREYIITSNSGADQSGALQQHFYTTAGYRINAAPGIAVIPSVMVKMASPSPASVDANMKVMYADRIWAGVSYRHNEAVAAMAGVNVSPLLDVAYSYDAGTSPLRGTNSGSHEVVVGLKLRNAAKVLCPNWAW</sequence>
<dbReference type="OrthoDB" id="978914at2"/>
<evidence type="ECO:0000313" key="2">
    <source>
        <dbReference type="EMBL" id="TXK33851.1"/>
    </source>
</evidence>
<keyword evidence="3" id="KW-1185">Reference proteome</keyword>
<name>A0A5C8J989_9BACT</name>
<protein>
    <submittedName>
        <fullName evidence="2">Type IX secretion system membrane protein PorP/SprF</fullName>
    </submittedName>
</protein>
<feature type="chain" id="PRO_5022661960" evidence="1">
    <location>
        <begin position="22"/>
        <end position="341"/>
    </location>
</feature>
<dbReference type="Pfam" id="PF11751">
    <property type="entry name" value="PorP_SprF"/>
    <property type="match status" value="1"/>
</dbReference>
<comment type="caution">
    <text evidence="2">The sequence shown here is derived from an EMBL/GenBank/DDBJ whole genome shotgun (WGS) entry which is preliminary data.</text>
</comment>
<dbReference type="AlphaFoldDB" id="A0A5C8J989"/>
<evidence type="ECO:0000313" key="3">
    <source>
        <dbReference type="Proteomes" id="UP000321926"/>
    </source>
</evidence>
<dbReference type="NCBIfam" id="TIGR03519">
    <property type="entry name" value="T9SS_PorP_fam"/>
    <property type="match status" value="1"/>
</dbReference>
<dbReference type="InterPro" id="IPR019861">
    <property type="entry name" value="PorP/SprF_Bacteroidetes"/>
</dbReference>
<evidence type="ECO:0000256" key="1">
    <source>
        <dbReference type="SAM" id="SignalP"/>
    </source>
</evidence>
<reference evidence="2 3" key="1">
    <citation type="submission" date="2019-08" db="EMBL/GenBank/DDBJ databases">
        <authorList>
            <person name="Shi S."/>
        </authorList>
    </citation>
    <scope>NUCLEOTIDE SEQUENCE [LARGE SCALE GENOMIC DNA]</scope>
    <source>
        <strain evidence="2 3">GY10130</strain>
    </source>
</reference>
<dbReference type="Proteomes" id="UP000321926">
    <property type="component" value="Unassembled WGS sequence"/>
</dbReference>
<proteinExistence type="predicted"/>
<dbReference type="RefSeq" id="WP_147923233.1">
    <property type="nucleotide sequence ID" value="NZ_VRTY01000085.1"/>
</dbReference>
<feature type="signal peptide" evidence="1">
    <location>
        <begin position="1"/>
        <end position="21"/>
    </location>
</feature>